<organism evidence="1 2">
    <name type="scientific">Metapseudomonas resinovorans</name>
    <name type="common">Pseudomonas resinovorans</name>
    <dbReference type="NCBI Taxonomy" id="53412"/>
    <lineage>
        <taxon>Bacteria</taxon>
        <taxon>Pseudomonadati</taxon>
        <taxon>Pseudomonadota</taxon>
        <taxon>Gammaproteobacteria</taxon>
        <taxon>Pseudomonadales</taxon>
        <taxon>Pseudomonadaceae</taxon>
        <taxon>Metapseudomonas</taxon>
    </lineage>
</organism>
<evidence type="ECO:0000313" key="2">
    <source>
        <dbReference type="Proteomes" id="UP001211689"/>
    </source>
</evidence>
<dbReference type="Proteomes" id="UP001211689">
    <property type="component" value="Unassembled WGS sequence"/>
</dbReference>
<comment type="caution">
    <text evidence="1">The sequence shown here is derived from an EMBL/GenBank/DDBJ whole genome shotgun (WGS) entry which is preliminary data.</text>
</comment>
<proteinExistence type="predicted"/>
<name>A0ABT4Y1E2_METRE</name>
<gene>
    <name evidence="1" type="ORF">NNO07_06165</name>
</gene>
<dbReference type="RefSeq" id="WP_271470275.1">
    <property type="nucleotide sequence ID" value="NZ_JANEWF010000003.1"/>
</dbReference>
<sequence length="234" mass="26081">MSDWNEIPDLTHWKTTMEFSIEQAALLMAGIDPFDFTLAEVKSAGHPRWKKAHGHALGIESAIRQGLISPVVCRGIYCGEDWNNGERYTRPIKPTDRDVPLARDETIITRASLLGWVESENVPIARIPRRVSPPMQAPAVQPAMPEPVPELLPLPYQGHTSEGLEFVDDAIKQLWSTYDPDDPRTAPTQEEVISHLRERGAGANMADAVNLVLRPASLRRGGNKRKKVPTREGQ</sequence>
<accession>A0ABT4Y1E2</accession>
<protein>
    <submittedName>
        <fullName evidence="1">Uncharacterized protein</fullName>
    </submittedName>
</protein>
<evidence type="ECO:0000313" key="1">
    <source>
        <dbReference type="EMBL" id="MDA8482648.1"/>
    </source>
</evidence>
<keyword evidence="2" id="KW-1185">Reference proteome</keyword>
<reference evidence="1 2" key="1">
    <citation type="submission" date="2022-07" db="EMBL/GenBank/DDBJ databases">
        <title>Genome Analysis of Selected Gammaproteobacteria from Nigerian Food snails.</title>
        <authorList>
            <person name="Okafor A.C."/>
        </authorList>
    </citation>
    <scope>NUCLEOTIDE SEQUENCE [LARGE SCALE GENOMIC DNA]</scope>
    <source>
        <strain evidence="1 2">Awg 2</strain>
    </source>
</reference>
<dbReference type="EMBL" id="JANEWF010000003">
    <property type="protein sequence ID" value="MDA8482648.1"/>
    <property type="molecule type" value="Genomic_DNA"/>
</dbReference>